<dbReference type="SUPFAM" id="SSF50985">
    <property type="entry name" value="RCC1/BLIP-II"/>
    <property type="match status" value="1"/>
</dbReference>
<dbReference type="PRINTS" id="PR00633">
    <property type="entry name" value="RCCNDNSATION"/>
</dbReference>
<feature type="domain" description="RCC1-like" evidence="4">
    <location>
        <begin position="28"/>
        <end position="328"/>
    </location>
</feature>
<organism evidence="5 6">
    <name type="scientific">Rhizoclosmatium globosum</name>
    <dbReference type="NCBI Taxonomy" id="329046"/>
    <lineage>
        <taxon>Eukaryota</taxon>
        <taxon>Fungi</taxon>
        <taxon>Fungi incertae sedis</taxon>
        <taxon>Chytridiomycota</taxon>
        <taxon>Chytridiomycota incertae sedis</taxon>
        <taxon>Chytridiomycetes</taxon>
        <taxon>Chytridiales</taxon>
        <taxon>Chytriomycetaceae</taxon>
        <taxon>Rhizoclosmatium</taxon>
    </lineage>
</organism>
<keyword evidence="1" id="KW-0344">Guanine-nucleotide releasing factor</keyword>
<dbReference type="EMBL" id="MCGO01000003">
    <property type="protein sequence ID" value="ORY52468.1"/>
    <property type="molecule type" value="Genomic_DNA"/>
</dbReference>
<dbReference type="InterPro" id="IPR051553">
    <property type="entry name" value="Ran_GTPase-activating"/>
</dbReference>
<comment type="caution">
    <text evidence="5">The sequence shown here is derived from an EMBL/GenBank/DDBJ whole genome shotgun (WGS) entry which is preliminary data.</text>
</comment>
<gene>
    <name evidence="5" type="ORF">BCR33DRAFT_318468</name>
</gene>
<dbReference type="STRING" id="329046.A0A1Y2CZK5"/>
<dbReference type="Gene3D" id="2.130.10.30">
    <property type="entry name" value="Regulator of chromosome condensation 1/beta-lactamase-inhibitor protein II"/>
    <property type="match status" value="1"/>
</dbReference>
<dbReference type="PROSITE" id="PS50012">
    <property type="entry name" value="RCC1_3"/>
    <property type="match status" value="3"/>
</dbReference>
<dbReference type="OrthoDB" id="5370059at2759"/>
<evidence type="ECO:0000256" key="3">
    <source>
        <dbReference type="PROSITE-ProRule" id="PRU00235"/>
    </source>
</evidence>
<feature type="repeat" description="RCC1" evidence="3">
    <location>
        <begin position="282"/>
        <end position="333"/>
    </location>
</feature>
<keyword evidence="6" id="KW-1185">Reference proteome</keyword>
<dbReference type="AlphaFoldDB" id="A0A1Y2CZK5"/>
<proteinExistence type="predicted"/>
<dbReference type="PANTHER" id="PTHR45982">
    <property type="entry name" value="REGULATOR OF CHROMOSOME CONDENSATION"/>
    <property type="match status" value="1"/>
</dbReference>
<keyword evidence="2" id="KW-0677">Repeat</keyword>
<evidence type="ECO:0000256" key="1">
    <source>
        <dbReference type="ARBA" id="ARBA00022658"/>
    </source>
</evidence>
<dbReference type="PANTHER" id="PTHR45982:SF1">
    <property type="entry name" value="REGULATOR OF CHROMOSOME CONDENSATION"/>
    <property type="match status" value="1"/>
</dbReference>
<feature type="repeat" description="RCC1" evidence="3">
    <location>
        <begin position="64"/>
        <end position="116"/>
    </location>
</feature>
<sequence>MWWDACTRPDCTRPGAKLGAGDFIGRFTNTTNWKPQYIEFPQENVSIVDICCGECFSAVLDQLGRIWAWGSFRDMTGKEHFDGKTKRQQSPSLLESNLAAVSFSAGESHFVVLYENGSVRGWGINSHGQLGRPCHGKELNENCVGIPIVLPAQFRPTSIYACGFSTFVTGKDGNGVFSLLACGGNGYGELGMGQEVTSWQLREVCAMGGKNVVDIKGGLHHTVLLDDVGDVYVAGRGDSGQLGLGLTVQHSNVFIQIPLPSKANGIACSTSGNQTYLSICDGTLYSMGYNCYGQLGLKHEESVVTAPSLVPLKSRKALLIAAGSQFLIVGASDRIE</sequence>
<evidence type="ECO:0000313" key="6">
    <source>
        <dbReference type="Proteomes" id="UP000193642"/>
    </source>
</evidence>
<protein>
    <submittedName>
        <fullName evidence="5">RCC1/BLIP-II protein</fullName>
    </submittedName>
</protein>
<dbReference type="InterPro" id="IPR009091">
    <property type="entry name" value="RCC1/BLIP-II"/>
</dbReference>
<reference evidence="5 6" key="1">
    <citation type="submission" date="2016-07" db="EMBL/GenBank/DDBJ databases">
        <title>Pervasive Adenine N6-methylation of Active Genes in Fungi.</title>
        <authorList>
            <consortium name="DOE Joint Genome Institute"/>
            <person name="Mondo S.J."/>
            <person name="Dannebaum R.O."/>
            <person name="Kuo R.C."/>
            <person name="Labutti K."/>
            <person name="Haridas S."/>
            <person name="Kuo A."/>
            <person name="Salamov A."/>
            <person name="Ahrendt S.R."/>
            <person name="Lipzen A."/>
            <person name="Sullivan W."/>
            <person name="Andreopoulos W.B."/>
            <person name="Clum A."/>
            <person name="Lindquist E."/>
            <person name="Daum C."/>
            <person name="Ramamoorthy G.K."/>
            <person name="Gryganskyi A."/>
            <person name="Culley D."/>
            <person name="Magnuson J.K."/>
            <person name="James T.Y."/>
            <person name="O'Malley M.A."/>
            <person name="Stajich J.E."/>
            <person name="Spatafora J.W."/>
            <person name="Visel A."/>
            <person name="Grigoriev I.V."/>
        </authorList>
    </citation>
    <scope>NUCLEOTIDE SEQUENCE [LARGE SCALE GENOMIC DNA]</scope>
    <source>
        <strain evidence="5 6">JEL800</strain>
    </source>
</reference>
<evidence type="ECO:0000313" key="5">
    <source>
        <dbReference type="EMBL" id="ORY52468.1"/>
    </source>
</evidence>
<evidence type="ECO:0000256" key="2">
    <source>
        <dbReference type="ARBA" id="ARBA00022737"/>
    </source>
</evidence>
<dbReference type="InterPro" id="IPR058923">
    <property type="entry name" value="RCC1-like_dom"/>
</dbReference>
<dbReference type="Proteomes" id="UP000193642">
    <property type="component" value="Unassembled WGS sequence"/>
</dbReference>
<name>A0A1Y2CZK5_9FUNG</name>
<dbReference type="Pfam" id="PF25390">
    <property type="entry name" value="WD40_RLD"/>
    <property type="match status" value="1"/>
</dbReference>
<feature type="repeat" description="RCC1" evidence="3">
    <location>
        <begin position="229"/>
        <end position="282"/>
    </location>
</feature>
<accession>A0A1Y2CZK5</accession>
<dbReference type="InterPro" id="IPR000408">
    <property type="entry name" value="Reg_chr_condens"/>
</dbReference>
<evidence type="ECO:0000259" key="4">
    <source>
        <dbReference type="Pfam" id="PF25390"/>
    </source>
</evidence>